<dbReference type="CDD" id="cd02440">
    <property type="entry name" value="AdoMet_MTases"/>
    <property type="match status" value="1"/>
</dbReference>
<gene>
    <name evidence="2" type="primary">COQ5_12</name>
    <name evidence="2" type="ORF">PAESOLCIP111_05101</name>
</gene>
<organism evidence="2 3">
    <name type="scientific">Paenibacillus solanacearum</name>
    <dbReference type="NCBI Taxonomy" id="2048548"/>
    <lineage>
        <taxon>Bacteria</taxon>
        <taxon>Bacillati</taxon>
        <taxon>Bacillota</taxon>
        <taxon>Bacilli</taxon>
        <taxon>Bacillales</taxon>
        <taxon>Paenibacillaceae</taxon>
        <taxon>Paenibacillus</taxon>
    </lineage>
</organism>
<dbReference type="AlphaFoldDB" id="A0A916K5X2"/>
<dbReference type="Proteomes" id="UP000693672">
    <property type="component" value="Unassembled WGS sequence"/>
</dbReference>
<dbReference type="GO" id="GO:0032259">
    <property type="term" value="P:methylation"/>
    <property type="evidence" value="ECO:0007669"/>
    <property type="project" value="UniProtKB-KW"/>
</dbReference>
<dbReference type="EC" id="2.1.1.163" evidence="2"/>
<evidence type="ECO:0000313" key="3">
    <source>
        <dbReference type="Proteomes" id="UP000693672"/>
    </source>
</evidence>
<name>A0A916K5X2_9BACL</name>
<evidence type="ECO:0000313" key="2">
    <source>
        <dbReference type="EMBL" id="CAG7646108.1"/>
    </source>
</evidence>
<dbReference type="InterPro" id="IPR013216">
    <property type="entry name" value="Methyltransf_11"/>
</dbReference>
<protein>
    <submittedName>
        <fullName evidence="2">2-methoxy-6-polyprenyl-1,4-benzoquinol methylase, mitochondrial</fullName>
        <ecNumber evidence="2">2.1.1.163</ecNumber>
    </submittedName>
</protein>
<dbReference type="GO" id="GO:0008757">
    <property type="term" value="F:S-adenosylmethionine-dependent methyltransferase activity"/>
    <property type="evidence" value="ECO:0007669"/>
    <property type="project" value="InterPro"/>
</dbReference>
<sequence>MTEESKNRLQHNQYANSGKFNARIYLHQTFGTNKYPWPLWVFDQLFQAGPASVLELGGGNGLLWMANASRLPEQWDITVTDISPGMLQDAEKNVAGPGKKIRFEVADAEQLQYGDAAFDIVIANHMLYHVENRKKALLEIKRVLKPEGTFYASTVGGRNMVELKEMILAFDPDSQYEKVLGTLESQFSLDNGQDQLLEVFGDVRLALYDDALSVTDSEAIVQYVLSLNGMDSGRTILDPGRADEFKQFIDAKMAQAGGKLHISKGSGMFICKP</sequence>
<proteinExistence type="predicted"/>
<reference evidence="2" key="1">
    <citation type="submission" date="2021-06" db="EMBL/GenBank/DDBJ databases">
        <authorList>
            <person name="Criscuolo A."/>
        </authorList>
    </citation>
    <scope>NUCLEOTIDE SEQUENCE</scope>
    <source>
        <strain evidence="2">CIP111600</strain>
    </source>
</reference>
<feature type="domain" description="Methyltransferase type 11" evidence="1">
    <location>
        <begin position="54"/>
        <end position="151"/>
    </location>
</feature>
<dbReference type="RefSeq" id="WP_218094813.1">
    <property type="nucleotide sequence ID" value="NZ_CAJVAS010000033.1"/>
</dbReference>
<dbReference type="GO" id="GO:0043770">
    <property type="term" value="F:demethylmenaquinone methyltransferase activity"/>
    <property type="evidence" value="ECO:0007669"/>
    <property type="project" value="UniProtKB-EC"/>
</dbReference>
<keyword evidence="3" id="KW-1185">Reference proteome</keyword>
<evidence type="ECO:0000259" key="1">
    <source>
        <dbReference type="Pfam" id="PF08241"/>
    </source>
</evidence>
<accession>A0A916K5X2</accession>
<keyword evidence="2" id="KW-0489">Methyltransferase</keyword>
<dbReference type="Pfam" id="PF08241">
    <property type="entry name" value="Methyltransf_11"/>
    <property type="match status" value="1"/>
</dbReference>
<dbReference type="PANTHER" id="PTHR43591:SF24">
    <property type="entry name" value="2-METHOXY-6-POLYPRENYL-1,4-BENZOQUINOL METHYLASE, MITOCHONDRIAL"/>
    <property type="match status" value="1"/>
</dbReference>
<dbReference type="PANTHER" id="PTHR43591">
    <property type="entry name" value="METHYLTRANSFERASE"/>
    <property type="match status" value="1"/>
</dbReference>
<dbReference type="EMBL" id="CAJVAS010000033">
    <property type="protein sequence ID" value="CAG7646108.1"/>
    <property type="molecule type" value="Genomic_DNA"/>
</dbReference>
<comment type="caution">
    <text evidence="2">The sequence shown here is derived from an EMBL/GenBank/DDBJ whole genome shotgun (WGS) entry which is preliminary data.</text>
</comment>
<keyword evidence="2" id="KW-0808">Transferase</keyword>